<dbReference type="EMBL" id="ML977666">
    <property type="protein sequence ID" value="KAF1994234.1"/>
    <property type="molecule type" value="Genomic_DNA"/>
</dbReference>
<gene>
    <name evidence="1" type="ORF">P154DRAFT_624865</name>
</gene>
<reference evidence="1" key="1">
    <citation type="journal article" date="2020" name="Stud. Mycol.">
        <title>101 Dothideomycetes genomes: a test case for predicting lifestyles and emergence of pathogens.</title>
        <authorList>
            <person name="Haridas S."/>
            <person name="Albert R."/>
            <person name="Binder M."/>
            <person name="Bloem J."/>
            <person name="Labutti K."/>
            <person name="Salamov A."/>
            <person name="Andreopoulos B."/>
            <person name="Baker S."/>
            <person name="Barry K."/>
            <person name="Bills G."/>
            <person name="Bluhm B."/>
            <person name="Cannon C."/>
            <person name="Castanera R."/>
            <person name="Culley D."/>
            <person name="Daum C."/>
            <person name="Ezra D."/>
            <person name="Gonzalez J."/>
            <person name="Henrissat B."/>
            <person name="Kuo A."/>
            <person name="Liang C."/>
            <person name="Lipzen A."/>
            <person name="Lutzoni F."/>
            <person name="Magnuson J."/>
            <person name="Mondo S."/>
            <person name="Nolan M."/>
            <person name="Ohm R."/>
            <person name="Pangilinan J."/>
            <person name="Park H.-J."/>
            <person name="Ramirez L."/>
            <person name="Alfaro M."/>
            <person name="Sun H."/>
            <person name="Tritt A."/>
            <person name="Yoshinaga Y."/>
            <person name="Zwiers L.-H."/>
            <person name="Turgeon B."/>
            <person name="Goodwin S."/>
            <person name="Spatafora J."/>
            <person name="Crous P."/>
            <person name="Grigoriev I."/>
        </authorList>
    </citation>
    <scope>NUCLEOTIDE SEQUENCE</scope>
    <source>
        <strain evidence="1">CBS 123094</strain>
    </source>
</reference>
<sequence>MTDSDDLADFYWRGYFRLIKNEFLGDSFSVGTDRVVLVSSSQSRGIPASKFVPLAATNRALYNTVGFLQRLDDSPIYFRTQDYDYFEMLEQYMNYLVPTGGDHSEGAVANEALLKNLKSEKAKEFRDTRKAAFKEYREDEDPNKEEFSIWVSKYFSSLIDAEAESAAAFGNWIKAFIKMAGPLGATYGRDMAGLDIIHIATAASPGFVMLAKNMQVPEIRPLIDAEKAGNVQPAAVEPLPVECSKVPEYGLDASYRNSMDEWVRQFDSVPDNVREVAHATSDELKWSEFGHDERTVQGSARYGLFRFKASHSSAKDWKRSSLSLKTTSMKFSFIWKESQLFNVELGADWDIPNVKGKYPADWRPSTMPKLDTEYLRITQLLCASGVGLTVEFDETAKYEFDEELKKQHSTSGGGGLSINVFSFSGSFGGSGSDGNETHTVNWQHHSGKLTFRTNAISGNCTLLAVVGKKMKWWDAIAKAPPADGDEA</sequence>
<dbReference type="Proteomes" id="UP000799779">
    <property type="component" value="Unassembled WGS sequence"/>
</dbReference>
<dbReference type="OrthoDB" id="5236270at2759"/>
<protein>
    <submittedName>
        <fullName evidence="1">Uncharacterized protein</fullName>
    </submittedName>
</protein>
<evidence type="ECO:0000313" key="2">
    <source>
        <dbReference type="Proteomes" id="UP000799779"/>
    </source>
</evidence>
<dbReference type="AlphaFoldDB" id="A0A6A5VYZ4"/>
<proteinExistence type="predicted"/>
<keyword evidence="2" id="KW-1185">Reference proteome</keyword>
<name>A0A6A5VYZ4_9PLEO</name>
<organism evidence="1 2">
    <name type="scientific">Amniculicola lignicola CBS 123094</name>
    <dbReference type="NCBI Taxonomy" id="1392246"/>
    <lineage>
        <taxon>Eukaryota</taxon>
        <taxon>Fungi</taxon>
        <taxon>Dikarya</taxon>
        <taxon>Ascomycota</taxon>
        <taxon>Pezizomycotina</taxon>
        <taxon>Dothideomycetes</taxon>
        <taxon>Pleosporomycetidae</taxon>
        <taxon>Pleosporales</taxon>
        <taxon>Amniculicolaceae</taxon>
        <taxon>Amniculicola</taxon>
    </lineage>
</organism>
<accession>A0A6A5VYZ4</accession>
<evidence type="ECO:0000313" key="1">
    <source>
        <dbReference type="EMBL" id="KAF1994234.1"/>
    </source>
</evidence>